<comment type="caution">
    <text evidence="5">The sequence shown here is derived from an EMBL/GenBank/DDBJ whole genome shotgun (WGS) entry which is preliminary data.</text>
</comment>
<dbReference type="Pfam" id="PF04082">
    <property type="entry name" value="Fungal_trans"/>
    <property type="match status" value="1"/>
</dbReference>
<dbReference type="AlphaFoldDB" id="A0A395NU99"/>
<keyword evidence="2" id="KW-0539">Nucleus</keyword>
<name>A0A395NU99_TRIAR</name>
<proteinExistence type="predicted"/>
<gene>
    <name evidence="5" type="ORF">TARUN_2633</name>
</gene>
<organism evidence="5 6">
    <name type="scientific">Trichoderma arundinaceum</name>
    <dbReference type="NCBI Taxonomy" id="490622"/>
    <lineage>
        <taxon>Eukaryota</taxon>
        <taxon>Fungi</taxon>
        <taxon>Dikarya</taxon>
        <taxon>Ascomycota</taxon>
        <taxon>Pezizomycotina</taxon>
        <taxon>Sordariomycetes</taxon>
        <taxon>Hypocreomycetidae</taxon>
        <taxon>Hypocreales</taxon>
        <taxon>Hypocreaceae</taxon>
        <taxon>Trichoderma</taxon>
    </lineage>
</organism>
<dbReference type="InterPro" id="IPR007219">
    <property type="entry name" value="XnlR_reg_dom"/>
</dbReference>
<evidence type="ECO:0000259" key="4">
    <source>
        <dbReference type="SMART" id="SM00906"/>
    </source>
</evidence>
<dbReference type="STRING" id="490622.A0A395NU99"/>
<dbReference type="EMBL" id="PXOA01000150">
    <property type="protein sequence ID" value="RFU79585.1"/>
    <property type="molecule type" value="Genomic_DNA"/>
</dbReference>
<evidence type="ECO:0000256" key="1">
    <source>
        <dbReference type="ARBA" id="ARBA00004123"/>
    </source>
</evidence>
<evidence type="ECO:0000313" key="6">
    <source>
        <dbReference type="Proteomes" id="UP000266272"/>
    </source>
</evidence>
<dbReference type="OrthoDB" id="2406834at2759"/>
<evidence type="ECO:0000256" key="2">
    <source>
        <dbReference type="ARBA" id="ARBA00023242"/>
    </source>
</evidence>
<dbReference type="SMART" id="SM00906">
    <property type="entry name" value="Fungal_trans"/>
    <property type="match status" value="1"/>
</dbReference>
<comment type="subcellular location">
    <subcellularLocation>
        <location evidence="1">Nucleus</location>
    </subcellularLocation>
</comment>
<sequence length="573" mass="64479">MEQGRARAASVGESHLESAFFCVKCGHVRLTSMEDGSYQIRTWCKDSRDEPNSQYSVTASNQGSSKSQPSPPPVCEPGLRRVVGSDGSLLLRSSSGHERYEPFFSQWYSNTDSASLSDGLESDIGDPNADDEFPFSSKRPQREELLSLLPPMSSCDVLKDTYLKVFARLFHILHDPSFCSDYERFRADPEGVSLSWLALLFATLSVAVAALEEEDADLLHDLGRTTSVSKNVSILTSRYRAAAMQALEADNYLWRHNLYTLQALVIIIYGINHSHGSSWTLLGLARNIAFSLGCHVDPDNFGLSLVEAEERRRCWAAVSMLYTIQNSTMGNLDPTSLPTDVRLPLDVDDDKIMDDALMPMGSKTMPSQMSYLLHKFRLYDICSKICSRVLSKRSSTSYEIVHELDEAILGQHEAWNLQYLTHTQRSSLSDTHIVHLDILFGYSYQLMLLLHRPIILQYFGSSSARASYSRVQMQTSRLRCLESARSLLTIHRRAHESRPFQPYQWYNAGLGSFHAFHAAITIVYILGVSPDLDEVEAEQLRKEIGDSLDIFHILAACGKSRICQKALPILRRL</sequence>
<dbReference type="GO" id="GO:0003677">
    <property type="term" value="F:DNA binding"/>
    <property type="evidence" value="ECO:0007669"/>
    <property type="project" value="InterPro"/>
</dbReference>
<dbReference type="GO" id="GO:0008270">
    <property type="term" value="F:zinc ion binding"/>
    <property type="evidence" value="ECO:0007669"/>
    <property type="project" value="InterPro"/>
</dbReference>
<dbReference type="GO" id="GO:0005634">
    <property type="term" value="C:nucleus"/>
    <property type="evidence" value="ECO:0007669"/>
    <property type="project" value="UniProtKB-SubCell"/>
</dbReference>
<feature type="region of interest" description="Disordered" evidence="3">
    <location>
        <begin position="47"/>
        <end position="75"/>
    </location>
</feature>
<dbReference type="PANTHER" id="PTHR31001">
    <property type="entry name" value="UNCHARACTERIZED TRANSCRIPTIONAL REGULATORY PROTEIN"/>
    <property type="match status" value="1"/>
</dbReference>
<evidence type="ECO:0000256" key="3">
    <source>
        <dbReference type="SAM" id="MobiDB-lite"/>
    </source>
</evidence>
<dbReference type="GO" id="GO:0006351">
    <property type="term" value="P:DNA-templated transcription"/>
    <property type="evidence" value="ECO:0007669"/>
    <property type="project" value="InterPro"/>
</dbReference>
<feature type="compositionally biased region" description="Polar residues" evidence="3">
    <location>
        <begin position="52"/>
        <end position="63"/>
    </location>
</feature>
<dbReference type="InterPro" id="IPR050613">
    <property type="entry name" value="Sec_Metabolite_Reg"/>
</dbReference>
<accession>A0A395NU99</accession>
<keyword evidence="6" id="KW-1185">Reference proteome</keyword>
<feature type="domain" description="Xylanolytic transcriptional activator regulatory" evidence="4">
    <location>
        <begin position="278"/>
        <end position="350"/>
    </location>
</feature>
<dbReference type="Proteomes" id="UP000266272">
    <property type="component" value="Unassembled WGS sequence"/>
</dbReference>
<evidence type="ECO:0000313" key="5">
    <source>
        <dbReference type="EMBL" id="RFU79585.1"/>
    </source>
</evidence>
<reference evidence="5 6" key="1">
    <citation type="journal article" date="2018" name="PLoS Pathog.">
        <title>Evolution of structural diversity of trichothecenes, a family of toxins produced by plant pathogenic and entomopathogenic fungi.</title>
        <authorList>
            <person name="Proctor R.H."/>
            <person name="McCormick S.P."/>
            <person name="Kim H.S."/>
            <person name="Cardoza R.E."/>
            <person name="Stanley A.M."/>
            <person name="Lindo L."/>
            <person name="Kelly A."/>
            <person name="Brown D.W."/>
            <person name="Lee T."/>
            <person name="Vaughan M.M."/>
            <person name="Alexander N.J."/>
            <person name="Busman M."/>
            <person name="Gutierrez S."/>
        </authorList>
    </citation>
    <scope>NUCLEOTIDE SEQUENCE [LARGE SCALE GENOMIC DNA]</scope>
    <source>
        <strain evidence="5 6">IBT 40837</strain>
    </source>
</reference>
<protein>
    <submittedName>
        <fullName evidence="5">Transcriptional activator mut3p</fullName>
    </submittedName>
</protein>
<dbReference type="PANTHER" id="PTHR31001:SF40">
    <property type="entry name" value="ZN(II)2CYS6 TRANSCRIPTION FACTOR (EUROFUNG)"/>
    <property type="match status" value="1"/>
</dbReference>
<dbReference type="CDD" id="cd12148">
    <property type="entry name" value="fungal_TF_MHR"/>
    <property type="match status" value="1"/>
</dbReference>